<evidence type="ECO:0000256" key="7">
    <source>
        <dbReference type="RuleBase" id="RU000560"/>
    </source>
</evidence>
<organism evidence="8 9">
    <name type="scientific">Candidatus Alloenteromonas pullistercoris</name>
    <dbReference type="NCBI Taxonomy" id="2840785"/>
    <lineage>
        <taxon>Bacteria</taxon>
        <taxon>Bacillati</taxon>
        <taxon>Bacillota</taxon>
        <taxon>Bacillota incertae sedis</taxon>
        <taxon>Candidatus Alloenteromonas</taxon>
    </lineage>
</organism>
<accession>A0A9D9DID5</accession>
<evidence type="ECO:0000256" key="2">
    <source>
        <dbReference type="ARBA" id="ARBA00022980"/>
    </source>
</evidence>
<dbReference type="PRINTS" id="PR00062">
    <property type="entry name" value="RIBOSOMALL20"/>
</dbReference>
<evidence type="ECO:0000256" key="3">
    <source>
        <dbReference type="ARBA" id="ARBA00023274"/>
    </source>
</evidence>
<dbReference type="HAMAP" id="MF_00382">
    <property type="entry name" value="Ribosomal_bL20"/>
    <property type="match status" value="1"/>
</dbReference>
<evidence type="ECO:0000313" key="8">
    <source>
        <dbReference type="EMBL" id="MBO8425819.1"/>
    </source>
</evidence>
<dbReference type="InterPro" id="IPR035566">
    <property type="entry name" value="Ribosomal_protein_bL20_C"/>
</dbReference>
<dbReference type="InterPro" id="IPR005813">
    <property type="entry name" value="Ribosomal_bL20"/>
</dbReference>
<evidence type="ECO:0000256" key="1">
    <source>
        <dbReference type="ARBA" id="ARBA00007698"/>
    </source>
</evidence>
<dbReference type="GO" id="GO:0019843">
    <property type="term" value="F:rRNA binding"/>
    <property type="evidence" value="ECO:0007669"/>
    <property type="project" value="UniProtKB-UniRule"/>
</dbReference>
<dbReference type="GO" id="GO:0000027">
    <property type="term" value="P:ribosomal large subunit assembly"/>
    <property type="evidence" value="ECO:0007669"/>
    <property type="project" value="UniProtKB-UniRule"/>
</dbReference>
<dbReference type="CDD" id="cd07026">
    <property type="entry name" value="Ribosomal_L20"/>
    <property type="match status" value="1"/>
</dbReference>
<comment type="caution">
    <text evidence="8">The sequence shown here is derived from an EMBL/GenBank/DDBJ whole genome shotgun (WGS) entry which is preliminary data.</text>
</comment>
<dbReference type="GO" id="GO:0003735">
    <property type="term" value="F:structural constituent of ribosome"/>
    <property type="evidence" value="ECO:0007669"/>
    <property type="project" value="InterPro"/>
</dbReference>
<dbReference type="GO" id="GO:0005840">
    <property type="term" value="C:ribosome"/>
    <property type="evidence" value="ECO:0007669"/>
    <property type="project" value="UniProtKB-KW"/>
</dbReference>
<keyword evidence="3 6" id="KW-0687">Ribonucleoprotein</keyword>
<keyword evidence="2 6" id="KW-0689">Ribosomal protein</keyword>
<protein>
    <recommendedName>
        <fullName evidence="5 6">Large ribosomal subunit protein bL20</fullName>
    </recommendedName>
</protein>
<keyword evidence="6 7" id="KW-0694">RNA-binding</keyword>
<dbReference type="AlphaFoldDB" id="A0A9D9DID5"/>
<keyword evidence="6 7" id="KW-0699">rRNA-binding</keyword>
<dbReference type="GO" id="GO:0006412">
    <property type="term" value="P:translation"/>
    <property type="evidence" value="ECO:0007669"/>
    <property type="project" value="InterPro"/>
</dbReference>
<dbReference type="Proteomes" id="UP000823634">
    <property type="component" value="Unassembled WGS sequence"/>
</dbReference>
<comment type="function">
    <text evidence="4 6 7">Binds directly to 23S ribosomal RNA and is necessary for the in vitro assembly process of the 50S ribosomal subunit. It is not involved in the protein synthesizing functions of that subunit.</text>
</comment>
<dbReference type="NCBIfam" id="TIGR01032">
    <property type="entry name" value="rplT_bact"/>
    <property type="match status" value="1"/>
</dbReference>
<evidence type="ECO:0000313" key="9">
    <source>
        <dbReference type="Proteomes" id="UP000823634"/>
    </source>
</evidence>
<dbReference type="SUPFAM" id="SSF74731">
    <property type="entry name" value="Ribosomal protein L20"/>
    <property type="match status" value="1"/>
</dbReference>
<reference evidence="8" key="1">
    <citation type="submission" date="2020-10" db="EMBL/GenBank/DDBJ databases">
        <authorList>
            <person name="Gilroy R."/>
        </authorList>
    </citation>
    <scope>NUCLEOTIDE SEQUENCE</scope>
    <source>
        <strain evidence="8">17113</strain>
    </source>
</reference>
<reference evidence="8" key="2">
    <citation type="journal article" date="2021" name="PeerJ">
        <title>Extensive microbial diversity within the chicken gut microbiome revealed by metagenomics and culture.</title>
        <authorList>
            <person name="Gilroy R."/>
            <person name="Ravi A."/>
            <person name="Getino M."/>
            <person name="Pursley I."/>
            <person name="Horton D.L."/>
            <person name="Alikhan N.F."/>
            <person name="Baker D."/>
            <person name="Gharbi K."/>
            <person name="Hall N."/>
            <person name="Watson M."/>
            <person name="Adriaenssens E.M."/>
            <person name="Foster-Nyarko E."/>
            <person name="Jarju S."/>
            <person name="Secka A."/>
            <person name="Antonio M."/>
            <person name="Oren A."/>
            <person name="Chaudhuri R.R."/>
            <person name="La Ragione R."/>
            <person name="Hildebrand F."/>
            <person name="Pallen M.J."/>
        </authorList>
    </citation>
    <scope>NUCLEOTIDE SEQUENCE</scope>
    <source>
        <strain evidence="8">17113</strain>
    </source>
</reference>
<dbReference type="GO" id="GO:1990904">
    <property type="term" value="C:ribonucleoprotein complex"/>
    <property type="evidence" value="ECO:0007669"/>
    <property type="project" value="UniProtKB-KW"/>
</dbReference>
<dbReference type="PANTHER" id="PTHR10986">
    <property type="entry name" value="39S RIBOSOMAL PROTEIN L20"/>
    <property type="match status" value="1"/>
</dbReference>
<gene>
    <name evidence="6 8" type="primary">rplT</name>
    <name evidence="8" type="ORF">IAC61_00680</name>
</gene>
<dbReference type="Gene3D" id="1.10.1900.20">
    <property type="entry name" value="Ribosomal protein L20"/>
    <property type="match status" value="1"/>
</dbReference>
<sequence length="118" mass="13331">MARVKGGTVTRARRKKILKAAEGYFGSKHLLFKTAKEQVCHSLKYAYESRRLIKRDFRKLWIKRINAACHQNGLSYSKFMSGLKKSGIALNRKMLSELAINDPKAFASLAETAKKAIA</sequence>
<dbReference type="FunFam" id="1.10.1900.20:FF:000001">
    <property type="entry name" value="50S ribosomal protein L20"/>
    <property type="match status" value="1"/>
</dbReference>
<evidence type="ECO:0000256" key="5">
    <source>
        <dbReference type="ARBA" id="ARBA00035172"/>
    </source>
</evidence>
<proteinExistence type="inferred from homology"/>
<dbReference type="Pfam" id="PF00453">
    <property type="entry name" value="Ribosomal_L20"/>
    <property type="match status" value="1"/>
</dbReference>
<name>A0A9D9DID5_9FIRM</name>
<dbReference type="EMBL" id="JADINA010000007">
    <property type="protein sequence ID" value="MBO8425819.1"/>
    <property type="molecule type" value="Genomic_DNA"/>
</dbReference>
<dbReference type="Gene3D" id="6.10.160.10">
    <property type="match status" value="1"/>
</dbReference>
<evidence type="ECO:0000256" key="6">
    <source>
        <dbReference type="HAMAP-Rule" id="MF_00382"/>
    </source>
</evidence>
<evidence type="ECO:0000256" key="4">
    <source>
        <dbReference type="ARBA" id="ARBA00024775"/>
    </source>
</evidence>
<comment type="similarity">
    <text evidence="1 6 7">Belongs to the bacterial ribosomal protein bL20 family.</text>
</comment>